<dbReference type="EMBL" id="MNCJ02000324">
    <property type="protein sequence ID" value="KAF5790383.1"/>
    <property type="molecule type" value="Genomic_DNA"/>
</dbReference>
<dbReference type="AlphaFoldDB" id="A0A9K3I4Q7"/>
<dbReference type="Gramene" id="mRNA:HanXRQr2_Chr09g0382561">
    <property type="protein sequence ID" value="mRNA:HanXRQr2_Chr09g0382561"/>
    <property type="gene ID" value="HanXRQr2_Chr09g0382561"/>
</dbReference>
<evidence type="ECO:0000313" key="3">
    <source>
        <dbReference type="Proteomes" id="UP000215914"/>
    </source>
</evidence>
<accession>A0A9K3I4Q7</accession>
<gene>
    <name evidence="2" type="ORF">HanXRQr2_Chr09g0382561</name>
</gene>
<evidence type="ECO:0000313" key="2">
    <source>
        <dbReference type="EMBL" id="KAF5790383.1"/>
    </source>
</evidence>
<keyword evidence="3" id="KW-1185">Reference proteome</keyword>
<feature type="compositionally biased region" description="Basic and acidic residues" evidence="1">
    <location>
        <begin position="20"/>
        <end position="39"/>
    </location>
</feature>
<dbReference type="Proteomes" id="UP000215914">
    <property type="component" value="Unassembled WGS sequence"/>
</dbReference>
<protein>
    <submittedName>
        <fullName evidence="2">Uncharacterized protein</fullName>
    </submittedName>
</protein>
<proteinExistence type="predicted"/>
<name>A0A9K3I4Q7_HELAN</name>
<comment type="caution">
    <text evidence="2">The sequence shown here is derived from an EMBL/GenBank/DDBJ whole genome shotgun (WGS) entry which is preliminary data.</text>
</comment>
<feature type="region of interest" description="Disordered" evidence="1">
    <location>
        <begin position="1"/>
        <end position="44"/>
    </location>
</feature>
<reference evidence="2" key="2">
    <citation type="submission" date="2020-06" db="EMBL/GenBank/DDBJ databases">
        <title>Helianthus annuus Genome sequencing and assembly Release 2.</title>
        <authorList>
            <person name="Gouzy J."/>
            <person name="Langlade N."/>
            <person name="Munos S."/>
        </authorList>
    </citation>
    <scope>NUCLEOTIDE SEQUENCE</scope>
    <source>
        <tissue evidence="2">Leaves</tissue>
    </source>
</reference>
<reference evidence="2" key="1">
    <citation type="journal article" date="2017" name="Nature">
        <title>The sunflower genome provides insights into oil metabolism, flowering and Asterid evolution.</title>
        <authorList>
            <person name="Badouin H."/>
            <person name="Gouzy J."/>
            <person name="Grassa C.J."/>
            <person name="Murat F."/>
            <person name="Staton S.E."/>
            <person name="Cottret L."/>
            <person name="Lelandais-Briere C."/>
            <person name="Owens G.L."/>
            <person name="Carrere S."/>
            <person name="Mayjonade B."/>
            <person name="Legrand L."/>
            <person name="Gill N."/>
            <person name="Kane N.C."/>
            <person name="Bowers J.E."/>
            <person name="Hubner S."/>
            <person name="Bellec A."/>
            <person name="Berard A."/>
            <person name="Berges H."/>
            <person name="Blanchet N."/>
            <person name="Boniface M.C."/>
            <person name="Brunel D."/>
            <person name="Catrice O."/>
            <person name="Chaidir N."/>
            <person name="Claudel C."/>
            <person name="Donnadieu C."/>
            <person name="Faraut T."/>
            <person name="Fievet G."/>
            <person name="Helmstetter N."/>
            <person name="King M."/>
            <person name="Knapp S.J."/>
            <person name="Lai Z."/>
            <person name="Le Paslier M.C."/>
            <person name="Lippi Y."/>
            <person name="Lorenzon L."/>
            <person name="Mandel J.R."/>
            <person name="Marage G."/>
            <person name="Marchand G."/>
            <person name="Marquand E."/>
            <person name="Bret-Mestries E."/>
            <person name="Morien E."/>
            <person name="Nambeesan S."/>
            <person name="Nguyen T."/>
            <person name="Pegot-Espagnet P."/>
            <person name="Pouilly N."/>
            <person name="Raftis F."/>
            <person name="Sallet E."/>
            <person name="Schiex T."/>
            <person name="Thomas J."/>
            <person name="Vandecasteele C."/>
            <person name="Vares D."/>
            <person name="Vear F."/>
            <person name="Vautrin S."/>
            <person name="Crespi M."/>
            <person name="Mangin B."/>
            <person name="Burke J.M."/>
            <person name="Salse J."/>
            <person name="Munos S."/>
            <person name="Vincourt P."/>
            <person name="Rieseberg L.H."/>
            <person name="Langlade N.B."/>
        </authorList>
    </citation>
    <scope>NUCLEOTIDE SEQUENCE</scope>
    <source>
        <tissue evidence="2">Leaves</tissue>
    </source>
</reference>
<evidence type="ECO:0000256" key="1">
    <source>
        <dbReference type="SAM" id="MobiDB-lite"/>
    </source>
</evidence>
<sequence length="88" mass="10134">MMYMAKKRRDGLQGYNGVRTKNDGAHDALYRSENPDKQETTPPDNVLEDDMLALLLKQSSGFKDVRMIHAKLGIAFIEFDEKKNNFRV</sequence>
<organism evidence="2 3">
    <name type="scientific">Helianthus annuus</name>
    <name type="common">Common sunflower</name>
    <dbReference type="NCBI Taxonomy" id="4232"/>
    <lineage>
        <taxon>Eukaryota</taxon>
        <taxon>Viridiplantae</taxon>
        <taxon>Streptophyta</taxon>
        <taxon>Embryophyta</taxon>
        <taxon>Tracheophyta</taxon>
        <taxon>Spermatophyta</taxon>
        <taxon>Magnoliopsida</taxon>
        <taxon>eudicotyledons</taxon>
        <taxon>Gunneridae</taxon>
        <taxon>Pentapetalae</taxon>
        <taxon>asterids</taxon>
        <taxon>campanulids</taxon>
        <taxon>Asterales</taxon>
        <taxon>Asteraceae</taxon>
        <taxon>Asteroideae</taxon>
        <taxon>Heliantheae alliance</taxon>
        <taxon>Heliantheae</taxon>
        <taxon>Helianthus</taxon>
    </lineage>
</organism>